<dbReference type="OrthoDB" id="5420410at2759"/>
<dbReference type="Pfam" id="PF17110">
    <property type="entry name" value="TFB6"/>
    <property type="match status" value="1"/>
</dbReference>
<keyword evidence="3" id="KW-1185">Reference proteome</keyword>
<dbReference type="GO" id="GO:0005675">
    <property type="term" value="C:transcription factor TFIIH holo complex"/>
    <property type="evidence" value="ECO:0007669"/>
    <property type="project" value="TreeGrafter"/>
</dbReference>
<organism evidence="2 3">
    <name type="scientific">Polyplosphaeria fusca</name>
    <dbReference type="NCBI Taxonomy" id="682080"/>
    <lineage>
        <taxon>Eukaryota</taxon>
        <taxon>Fungi</taxon>
        <taxon>Dikarya</taxon>
        <taxon>Ascomycota</taxon>
        <taxon>Pezizomycotina</taxon>
        <taxon>Dothideomycetes</taxon>
        <taxon>Pleosporomycetidae</taxon>
        <taxon>Pleosporales</taxon>
        <taxon>Tetraplosphaeriaceae</taxon>
        <taxon>Polyplosphaeria</taxon>
    </lineage>
</organism>
<dbReference type="EMBL" id="ML996173">
    <property type="protein sequence ID" value="KAF2732683.1"/>
    <property type="molecule type" value="Genomic_DNA"/>
</dbReference>
<evidence type="ECO:0000313" key="3">
    <source>
        <dbReference type="Proteomes" id="UP000799444"/>
    </source>
</evidence>
<evidence type="ECO:0000313" key="2">
    <source>
        <dbReference type="EMBL" id="KAF2732683.1"/>
    </source>
</evidence>
<feature type="region of interest" description="Disordered" evidence="1">
    <location>
        <begin position="1"/>
        <end position="35"/>
    </location>
</feature>
<accession>A0A9P4QWR4</accession>
<gene>
    <name evidence="2" type="ORF">EJ04DRAFT_513737</name>
</gene>
<protein>
    <submittedName>
        <fullName evidence="2">Uncharacterized protein</fullName>
    </submittedName>
</protein>
<dbReference type="PANTHER" id="PTHR37781">
    <property type="entry name" value="TFIIH COMPLEX SUBUNIT"/>
    <property type="match status" value="1"/>
</dbReference>
<reference evidence="2" key="1">
    <citation type="journal article" date="2020" name="Stud. Mycol.">
        <title>101 Dothideomycetes genomes: a test case for predicting lifestyles and emergence of pathogens.</title>
        <authorList>
            <person name="Haridas S."/>
            <person name="Albert R."/>
            <person name="Binder M."/>
            <person name="Bloem J."/>
            <person name="Labutti K."/>
            <person name="Salamov A."/>
            <person name="Andreopoulos B."/>
            <person name="Baker S."/>
            <person name="Barry K."/>
            <person name="Bills G."/>
            <person name="Bluhm B."/>
            <person name="Cannon C."/>
            <person name="Castanera R."/>
            <person name="Culley D."/>
            <person name="Daum C."/>
            <person name="Ezra D."/>
            <person name="Gonzalez J."/>
            <person name="Henrissat B."/>
            <person name="Kuo A."/>
            <person name="Liang C."/>
            <person name="Lipzen A."/>
            <person name="Lutzoni F."/>
            <person name="Magnuson J."/>
            <person name="Mondo S."/>
            <person name="Nolan M."/>
            <person name="Ohm R."/>
            <person name="Pangilinan J."/>
            <person name="Park H.-J."/>
            <person name="Ramirez L."/>
            <person name="Alfaro M."/>
            <person name="Sun H."/>
            <person name="Tritt A."/>
            <person name="Yoshinaga Y."/>
            <person name="Zwiers L.-H."/>
            <person name="Turgeon B."/>
            <person name="Goodwin S."/>
            <person name="Spatafora J."/>
            <person name="Crous P."/>
            <person name="Grigoriev I."/>
        </authorList>
    </citation>
    <scope>NUCLEOTIDE SEQUENCE</scope>
    <source>
        <strain evidence="2">CBS 125425</strain>
    </source>
</reference>
<dbReference type="Proteomes" id="UP000799444">
    <property type="component" value="Unassembled WGS sequence"/>
</dbReference>
<dbReference type="PANTHER" id="PTHR37781:SF1">
    <property type="entry name" value="ADR380WP"/>
    <property type="match status" value="1"/>
</dbReference>
<name>A0A9P4QWR4_9PLEO</name>
<dbReference type="InterPro" id="IPR031349">
    <property type="entry name" value="Tfb6"/>
</dbReference>
<evidence type="ECO:0000256" key="1">
    <source>
        <dbReference type="SAM" id="MobiDB-lite"/>
    </source>
</evidence>
<sequence length="105" mass="11566">MTTIPTPPPSLAPSQHPSPLPTPRQKPLNPGGTRETELITYLDHNMVSINHRFATRLSTTTSPSADKGYRNFGEAAKDIEDLIDVVWVSGSRTYPSIPFPSLFPH</sequence>
<feature type="compositionally biased region" description="Pro residues" evidence="1">
    <location>
        <begin position="1"/>
        <end position="24"/>
    </location>
</feature>
<comment type="caution">
    <text evidence="2">The sequence shown here is derived from an EMBL/GenBank/DDBJ whole genome shotgun (WGS) entry which is preliminary data.</text>
</comment>
<dbReference type="AlphaFoldDB" id="A0A9P4QWR4"/>
<proteinExistence type="predicted"/>